<dbReference type="InterPro" id="IPR029066">
    <property type="entry name" value="PLP-binding_barrel"/>
</dbReference>
<dbReference type="InterPro" id="IPR026956">
    <property type="entry name" value="D-ser_dehydrat-like_dom"/>
</dbReference>
<dbReference type="EMBL" id="QGDT01000003">
    <property type="protein sequence ID" value="PWJ58937.1"/>
    <property type="molecule type" value="Genomic_DNA"/>
</dbReference>
<dbReference type="PANTHER" id="PTHR28004:SF2">
    <property type="entry name" value="D-SERINE DEHYDRATASE"/>
    <property type="match status" value="1"/>
</dbReference>
<dbReference type="RefSeq" id="WP_109673856.1">
    <property type="nucleotide sequence ID" value="NZ_QGDT01000003.1"/>
</dbReference>
<dbReference type="CDD" id="cd06821">
    <property type="entry name" value="PLPDE_III_D-TA"/>
    <property type="match status" value="1"/>
</dbReference>
<dbReference type="Proteomes" id="UP000245880">
    <property type="component" value="Unassembled WGS sequence"/>
</dbReference>
<proteinExistence type="inferred from homology"/>
<keyword evidence="2" id="KW-0456">Lyase</keyword>
<sequence length="369" mass="41479">MWYQLQNESEVCSPGLLFYKERIIENIGRMIAMAGSPDRLIPHVKTHKTRELVLLQLEQGITKFKCATIAEAEMIASCGGKWILIAYQMVGPNLDRLSQLKQQYPDAFIASLIDDMDAAKALNTVSEKYKLEAPIYIDINVGMNRTGHKPDDSLPAFIDKLSQLPQLAVDGLHIYDGQIHTPDYSERKTLTDSTYETALPIIDYVLAKIGPHIKVVAGGSPTFNIHNLKPQVYLSPGTNVLWDAGYDESFKDQSYLTSALILTRVISKPTENIVTLDLGHKAIAAENPIDRRLRILNMPSYELLSQSEEHGVLRVPSDVWQQISVGDTYYVVPFHVCPSVALHEFASIVEYGTVRQEWKIIARSRRITI</sequence>
<dbReference type="Gene3D" id="2.40.37.20">
    <property type="entry name" value="D-serine dehydratase-like domain"/>
    <property type="match status" value="1"/>
</dbReference>
<dbReference type="OrthoDB" id="9788869at2"/>
<dbReference type="Gene3D" id="3.20.20.10">
    <property type="entry name" value="Alanine racemase"/>
    <property type="match status" value="1"/>
</dbReference>
<dbReference type="GO" id="GO:0036088">
    <property type="term" value="P:D-serine catabolic process"/>
    <property type="evidence" value="ECO:0007669"/>
    <property type="project" value="TreeGrafter"/>
</dbReference>
<dbReference type="GO" id="GO:0008721">
    <property type="term" value="F:D-serine ammonia-lyase activity"/>
    <property type="evidence" value="ECO:0007669"/>
    <property type="project" value="TreeGrafter"/>
</dbReference>
<comment type="caution">
    <text evidence="4">The sequence shown here is derived from an EMBL/GenBank/DDBJ whole genome shotgun (WGS) entry which is preliminary data.</text>
</comment>
<accession>A0A316B8T2</accession>
<evidence type="ECO:0000259" key="3">
    <source>
        <dbReference type="SMART" id="SM01119"/>
    </source>
</evidence>
<keyword evidence="5" id="KW-1185">Reference proteome</keyword>
<dbReference type="PANTHER" id="PTHR28004">
    <property type="entry name" value="ZGC:162816-RELATED"/>
    <property type="match status" value="1"/>
</dbReference>
<dbReference type="InterPro" id="IPR051466">
    <property type="entry name" value="D-amino_acid_metab_enzyme"/>
</dbReference>
<name>A0A316B8T2_9BACT</name>
<dbReference type="SMART" id="SM01119">
    <property type="entry name" value="D-ser_dehydrat"/>
    <property type="match status" value="1"/>
</dbReference>
<evidence type="ECO:0000256" key="1">
    <source>
        <dbReference type="ARBA" id="ARBA00005323"/>
    </source>
</evidence>
<dbReference type="SUPFAM" id="SSF51419">
    <property type="entry name" value="PLP-binding barrel"/>
    <property type="match status" value="1"/>
</dbReference>
<dbReference type="Pfam" id="PF01168">
    <property type="entry name" value="Ala_racemase_N"/>
    <property type="match status" value="1"/>
</dbReference>
<reference evidence="4 5" key="1">
    <citation type="submission" date="2018-03" db="EMBL/GenBank/DDBJ databases">
        <title>Genomic Encyclopedia of Archaeal and Bacterial Type Strains, Phase II (KMG-II): from individual species to whole genera.</title>
        <authorList>
            <person name="Goeker M."/>
        </authorList>
    </citation>
    <scope>NUCLEOTIDE SEQUENCE [LARGE SCALE GENOMIC DNA]</scope>
    <source>
        <strain evidence="4 5">DSM 100346</strain>
    </source>
</reference>
<dbReference type="InterPro" id="IPR001608">
    <property type="entry name" value="Ala_racemase_N"/>
</dbReference>
<dbReference type="AlphaFoldDB" id="A0A316B8T2"/>
<evidence type="ECO:0000313" key="4">
    <source>
        <dbReference type="EMBL" id="PWJ58937.1"/>
    </source>
</evidence>
<gene>
    <name evidence="4" type="ORF">CLV98_103309</name>
</gene>
<comment type="similarity">
    <text evidence="1">Belongs to the DSD1 family.</text>
</comment>
<evidence type="ECO:0000256" key="2">
    <source>
        <dbReference type="ARBA" id="ARBA00023239"/>
    </source>
</evidence>
<evidence type="ECO:0000313" key="5">
    <source>
        <dbReference type="Proteomes" id="UP000245880"/>
    </source>
</evidence>
<dbReference type="InterPro" id="IPR042208">
    <property type="entry name" value="D-ser_dehydrat-like_sf"/>
</dbReference>
<dbReference type="Pfam" id="PF14031">
    <property type="entry name" value="D-ser_dehydrat"/>
    <property type="match status" value="1"/>
</dbReference>
<feature type="domain" description="D-serine dehydratase-like" evidence="3">
    <location>
        <begin position="258"/>
        <end position="350"/>
    </location>
</feature>
<organism evidence="4 5">
    <name type="scientific">Dyadobacter jejuensis</name>
    <dbReference type="NCBI Taxonomy" id="1082580"/>
    <lineage>
        <taxon>Bacteria</taxon>
        <taxon>Pseudomonadati</taxon>
        <taxon>Bacteroidota</taxon>
        <taxon>Cytophagia</taxon>
        <taxon>Cytophagales</taxon>
        <taxon>Spirosomataceae</taxon>
        <taxon>Dyadobacter</taxon>
    </lineage>
</organism>
<protein>
    <submittedName>
        <fullName evidence="4">D-serine deaminase-like pyridoxal phosphate-dependent protein</fullName>
    </submittedName>
</protein>